<dbReference type="SUPFAM" id="SSF50974">
    <property type="entry name" value="Nitrous oxide reductase, N-terminal domain"/>
    <property type="match status" value="1"/>
</dbReference>
<dbReference type="PANTHER" id="PTHR47197:SF3">
    <property type="entry name" value="DIHYDRO-HEME D1 DEHYDROGENASE"/>
    <property type="match status" value="1"/>
</dbReference>
<evidence type="ECO:0000313" key="1">
    <source>
        <dbReference type="EMBL" id="UWZ83160.1"/>
    </source>
</evidence>
<organism evidence="1 2">
    <name type="scientific">Occallatibacter riparius</name>
    <dbReference type="NCBI Taxonomy" id="1002689"/>
    <lineage>
        <taxon>Bacteria</taxon>
        <taxon>Pseudomonadati</taxon>
        <taxon>Acidobacteriota</taxon>
        <taxon>Terriglobia</taxon>
        <taxon>Terriglobales</taxon>
        <taxon>Acidobacteriaceae</taxon>
        <taxon>Occallatibacter</taxon>
    </lineage>
</organism>
<accession>A0A9J7BK06</accession>
<proteinExistence type="predicted"/>
<keyword evidence="2" id="KW-1185">Reference proteome</keyword>
<dbReference type="InterPro" id="IPR015943">
    <property type="entry name" value="WD40/YVTN_repeat-like_dom_sf"/>
</dbReference>
<evidence type="ECO:0000313" key="2">
    <source>
        <dbReference type="Proteomes" id="UP001059380"/>
    </source>
</evidence>
<reference evidence="1" key="1">
    <citation type="submission" date="2021-04" db="EMBL/GenBank/DDBJ databases">
        <title>Phylogenetic analysis of Acidobacteriaceae.</title>
        <authorList>
            <person name="Qiu L."/>
            <person name="Zhang Q."/>
        </authorList>
    </citation>
    <scope>NUCLEOTIDE SEQUENCE</scope>
    <source>
        <strain evidence="1">DSM 25168</strain>
    </source>
</reference>
<sequence length="490" mass="50600">MKLFSSRFNQAHARLVKASAIVVSGAVLAGCGAGYRPVITPINPSGPPPQPSSQVAVVSSTGLTTPGVATIIDYAGDTIMATAPIGPGPQSFTIDQTGSNGYTVNTDGTLTNFPVSTNLQQKLVQYSTLPSTAKIVNLFSPSTGLWATDLTGNVVDVLNGFPATFKLAIPVSSTPVTVVGPAILGQRDYAIAQGFSDLSTVACNLSPRTVAATGHADAMETSTFTVSASIPVGKCPVYAVQSTDSRRLFVLNRGDDTITVINSQNNTLDQCTPFVSQSGRLVTCHPSLPLSTSAGLTGANVPAVAGPVYAEYNAATNQIVVANYDGGTVSVIDVGLDEYGNDGPNFGTTFTIPVGTNPASVTVLNDGSRAYTANQADGTVSVVNLTSHTLTKTLAVHGHPRTVVSTQNSINGKVYVSSPDSPYLTILRVDQDIIDATVLVQGNIVDVRTSTQDGNRGNSVVVSRKPGFGEPCNLPPNVLTPTAANCSLMP</sequence>
<dbReference type="PANTHER" id="PTHR47197">
    <property type="entry name" value="PROTEIN NIRF"/>
    <property type="match status" value="1"/>
</dbReference>
<dbReference type="PROSITE" id="PS51257">
    <property type="entry name" value="PROKAR_LIPOPROTEIN"/>
    <property type="match status" value="1"/>
</dbReference>
<name>A0A9J7BK06_9BACT</name>
<dbReference type="InterPro" id="IPR051200">
    <property type="entry name" value="Host-pathogen_enzymatic-act"/>
</dbReference>
<protein>
    <submittedName>
        <fullName evidence="1">YncE family protein</fullName>
    </submittedName>
</protein>
<dbReference type="AlphaFoldDB" id="A0A9J7BK06"/>
<dbReference type="Proteomes" id="UP001059380">
    <property type="component" value="Chromosome"/>
</dbReference>
<dbReference type="InterPro" id="IPR011045">
    <property type="entry name" value="N2O_reductase_N"/>
</dbReference>
<gene>
    <name evidence="1" type="ORF">MOP44_21640</name>
</gene>
<dbReference type="RefSeq" id="WP_260792494.1">
    <property type="nucleotide sequence ID" value="NZ_CP093313.1"/>
</dbReference>
<dbReference type="EMBL" id="CP093313">
    <property type="protein sequence ID" value="UWZ83160.1"/>
    <property type="molecule type" value="Genomic_DNA"/>
</dbReference>
<dbReference type="Gene3D" id="2.130.10.10">
    <property type="entry name" value="YVTN repeat-like/Quinoprotein amine dehydrogenase"/>
    <property type="match status" value="2"/>
</dbReference>
<dbReference type="KEGG" id="orp:MOP44_21640"/>